<name>A0A0M2SHS6_9BACI</name>
<dbReference type="RefSeq" id="WP_046526328.1">
    <property type="nucleotide sequence ID" value="NZ_LAYY01000101.1"/>
</dbReference>
<keyword evidence="1" id="KW-1133">Transmembrane helix</keyword>
<feature type="transmembrane region" description="Helical" evidence="1">
    <location>
        <begin position="89"/>
        <end position="117"/>
    </location>
</feature>
<proteinExistence type="predicted"/>
<dbReference type="PATRIC" id="fig|1408103.3.peg.5382"/>
<dbReference type="PANTHER" id="PTHR39165:SF1">
    <property type="entry name" value="DUF456 DOMAIN-CONTAINING PROTEIN"/>
    <property type="match status" value="1"/>
</dbReference>
<protein>
    <submittedName>
        <fullName evidence="2">Membrane protein</fullName>
    </submittedName>
</protein>
<keyword evidence="1" id="KW-0472">Membrane</keyword>
<feature type="transmembrane region" description="Helical" evidence="1">
    <location>
        <begin position="129"/>
        <end position="157"/>
    </location>
</feature>
<dbReference type="InterPro" id="IPR007403">
    <property type="entry name" value="DUF456"/>
</dbReference>
<dbReference type="Pfam" id="PF04306">
    <property type="entry name" value="DUF456"/>
    <property type="match status" value="1"/>
</dbReference>
<dbReference type="EMBL" id="LAYY01000101">
    <property type="protein sequence ID" value="KKK33181.1"/>
    <property type="molecule type" value="Genomic_DNA"/>
</dbReference>
<keyword evidence="3" id="KW-1185">Reference proteome</keyword>
<keyword evidence="1" id="KW-0812">Transmembrane</keyword>
<dbReference type="OrthoDB" id="9808460at2"/>
<feature type="transmembrane region" description="Helical" evidence="1">
    <location>
        <begin position="49"/>
        <end position="69"/>
    </location>
</feature>
<dbReference type="Proteomes" id="UP000034166">
    <property type="component" value="Unassembled WGS sequence"/>
</dbReference>
<gene>
    <name evidence="2" type="ORF">WQ57_24945</name>
</gene>
<dbReference type="PANTHER" id="PTHR39165">
    <property type="entry name" value="IG HYPOTHETICAL 17883"/>
    <property type="match status" value="1"/>
</dbReference>
<reference evidence="2 3" key="1">
    <citation type="submission" date="2015-04" db="EMBL/GenBank/DDBJ databases">
        <title>Taxonomic description and genome sequence of Bacillus campisalis sp. nov., a novel member of the genus Bacillus isolated from solar saltern.</title>
        <authorList>
            <person name="Mathan Kumar R."/>
            <person name="Kaur G."/>
            <person name="Kumar A."/>
            <person name="Singh N.K."/>
            <person name="Kaur N."/>
            <person name="Kumar N."/>
            <person name="Mayilraj S."/>
        </authorList>
    </citation>
    <scope>NUCLEOTIDE SEQUENCE [LARGE SCALE GENOMIC DNA]</scope>
    <source>
        <strain evidence="2 3">SA2-6</strain>
    </source>
</reference>
<sequence>MDYIYWTIIIVLFAVAFAGLLFPIIPGVLFIFAGFVLYGVFFSFEAFNWLFWTVQVLFVILLFGADYIANMIGVKKYGGSKAGVWGSTIGLLAGPFIIPVVGIVIGPFIGAVLAELLVKRKSVSDSVRIGFGSVIGFISSVAAKGLIQALMIIYFLFIV</sequence>
<comment type="caution">
    <text evidence="2">The sequence shown here is derived from an EMBL/GenBank/DDBJ whole genome shotgun (WGS) entry which is preliminary data.</text>
</comment>
<accession>A0A0M2SHS6</accession>
<organism evidence="2 3">
    <name type="scientific">Mesobacillus campisalis</name>
    <dbReference type="NCBI Taxonomy" id="1408103"/>
    <lineage>
        <taxon>Bacteria</taxon>
        <taxon>Bacillati</taxon>
        <taxon>Bacillota</taxon>
        <taxon>Bacilli</taxon>
        <taxon>Bacillales</taxon>
        <taxon>Bacillaceae</taxon>
        <taxon>Mesobacillus</taxon>
    </lineage>
</organism>
<evidence type="ECO:0000313" key="2">
    <source>
        <dbReference type="EMBL" id="KKK33181.1"/>
    </source>
</evidence>
<dbReference type="AlphaFoldDB" id="A0A0M2SHS6"/>
<evidence type="ECO:0000313" key="3">
    <source>
        <dbReference type="Proteomes" id="UP000034166"/>
    </source>
</evidence>
<feature type="transmembrane region" description="Helical" evidence="1">
    <location>
        <begin position="6"/>
        <end position="37"/>
    </location>
</feature>
<evidence type="ECO:0000256" key="1">
    <source>
        <dbReference type="SAM" id="Phobius"/>
    </source>
</evidence>